<proteinExistence type="predicted"/>
<keyword evidence="1" id="KW-0472">Membrane</keyword>
<evidence type="ECO:0000313" key="2">
    <source>
        <dbReference type="EMBL" id="KAF1951372.1"/>
    </source>
</evidence>
<dbReference type="Proteomes" id="UP000800035">
    <property type="component" value="Unassembled WGS sequence"/>
</dbReference>
<dbReference type="AlphaFoldDB" id="A0A6A5TI95"/>
<dbReference type="EMBL" id="ML977018">
    <property type="protein sequence ID" value="KAF1951372.1"/>
    <property type="molecule type" value="Genomic_DNA"/>
</dbReference>
<feature type="transmembrane region" description="Helical" evidence="1">
    <location>
        <begin position="37"/>
        <end position="63"/>
    </location>
</feature>
<name>A0A6A5TI95_9PLEO</name>
<keyword evidence="1" id="KW-0812">Transmembrane</keyword>
<reference evidence="2" key="1">
    <citation type="journal article" date="2020" name="Stud. Mycol.">
        <title>101 Dothideomycetes genomes: a test case for predicting lifestyles and emergence of pathogens.</title>
        <authorList>
            <person name="Haridas S."/>
            <person name="Albert R."/>
            <person name="Binder M."/>
            <person name="Bloem J."/>
            <person name="Labutti K."/>
            <person name="Salamov A."/>
            <person name="Andreopoulos B."/>
            <person name="Baker S."/>
            <person name="Barry K."/>
            <person name="Bills G."/>
            <person name="Bluhm B."/>
            <person name="Cannon C."/>
            <person name="Castanera R."/>
            <person name="Culley D."/>
            <person name="Daum C."/>
            <person name="Ezra D."/>
            <person name="Gonzalez J."/>
            <person name="Henrissat B."/>
            <person name="Kuo A."/>
            <person name="Liang C."/>
            <person name="Lipzen A."/>
            <person name="Lutzoni F."/>
            <person name="Magnuson J."/>
            <person name="Mondo S."/>
            <person name="Nolan M."/>
            <person name="Ohm R."/>
            <person name="Pangilinan J."/>
            <person name="Park H.-J."/>
            <person name="Ramirez L."/>
            <person name="Alfaro M."/>
            <person name="Sun H."/>
            <person name="Tritt A."/>
            <person name="Yoshinaga Y."/>
            <person name="Zwiers L.-H."/>
            <person name="Turgeon B."/>
            <person name="Goodwin S."/>
            <person name="Spatafora J."/>
            <person name="Crous P."/>
            <person name="Grigoriev I."/>
        </authorList>
    </citation>
    <scope>NUCLEOTIDE SEQUENCE</scope>
    <source>
        <strain evidence="2">CBS 675.92</strain>
    </source>
</reference>
<gene>
    <name evidence="2" type="ORF">CC80DRAFT_210419</name>
</gene>
<protein>
    <submittedName>
        <fullName evidence="2">Uncharacterized protein</fullName>
    </submittedName>
</protein>
<keyword evidence="1" id="KW-1133">Transmembrane helix</keyword>
<organism evidence="2 3">
    <name type="scientific">Byssothecium circinans</name>
    <dbReference type="NCBI Taxonomy" id="147558"/>
    <lineage>
        <taxon>Eukaryota</taxon>
        <taxon>Fungi</taxon>
        <taxon>Dikarya</taxon>
        <taxon>Ascomycota</taxon>
        <taxon>Pezizomycotina</taxon>
        <taxon>Dothideomycetes</taxon>
        <taxon>Pleosporomycetidae</taxon>
        <taxon>Pleosporales</taxon>
        <taxon>Massarineae</taxon>
        <taxon>Massarinaceae</taxon>
        <taxon>Byssothecium</taxon>
    </lineage>
</organism>
<evidence type="ECO:0000313" key="3">
    <source>
        <dbReference type="Proteomes" id="UP000800035"/>
    </source>
</evidence>
<evidence type="ECO:0000256" key="1">
    <source>
        <dbReference type="SAM" id="Phobius"/>
    </source>
</evidence>
<sequence length="73" mass="8044">MCVAEYMADPGLMPNMYPCVRSDAQGLEVGRDSLPQALVYADAGVSCPVYIAHVMFTFTLLTIKHFTHMMSSL</sequence>
<accession>A0A6A5TI95</accession>
<keyword evidence="3" id="KW-1185">Reference proteome</keyword>